<keyword evidence="2" id="KW-1133">Transmembrane helix</keyword>
<dbReference type="RefSeq" id="WP_386847141.1">
    <property type="nucleotide sequence ID" value="NZ_JBHUMK010000079.1"/>
</dbReference>
<dbReference type="EMBL" id="JBHUMK010000079">
    <property type="protein sequence ID" value="MFD2610754.1"/>
    <property type="molecule type" value="Genomic_DNA"/>
</dbReference>
<keyword evidence="3" id="KW-0378">Hydrolase</keyword>
<organism evidence="3 4">
    <name type="scientific">Deinococcus taklimakanensis</name>
    <dbReference type="NCBI Taxonomy" id="536443"/>
    <lineage>
        <taxon>Bacteria</taxon>
        <taxon>Thermotogati</taxon>
        <taxon>Deinococcota</taxon>
        <taxon>Deinococci</taxon>
        <taxon>Deinococcales</taxon>
        <taxon>Deinococcaceae</taxon>
        <taxon>Deinococcus</taxon>
    </lineage>
</organism>
<accession>A0ABW5P631</accession>
<feature type="coiled-coil region" evidence="1">
    <location>
        <begin position="460"/>
        <end position="505"/>
    </location>
</feature>
<evidence type="ECO:0000313" key="4">
    <source>
        <dbReference type="Proteomes" id="UP001597475"/>
    </source>
</evidence>
<dbReference type="PANTHER" id="PTHR35531:SF1">
    <property type="entry name" value="INNER MEMBRANE PROTEIN YBCI-RELATED"/>
    <property type="match status" value="1"/>
</dbReference>
<comment type="caution">
    <text evidence="3">The sequence shown here is derived from an EMBL/GenBank/DDBJ whole genome shotgun (WGS) entry which is preliminary data.</text>
</comment>
<dbReference type="GO" id="GO:0016787">
    <property type="term" value="F:hydrolase activity"/>
    <property type="evidence" value="ECO:0007669"/>
    <property type="project" value="UniProtKB-KW"/>
</dbReference>
<name>A0ABW5P631_9DEIO</name>
<proteinExistence type="predicted"/>
<sequence length="555" mass="58993">MQAATHLAGAALTLAVARGFGLPVGPFEAGALLLGSLLPDIDTTTAGAGRYVRPLAAWIETRFGHRTVTHGLLFAAGASALLLPLGVPVALALLYGVLSHLLLDTMNVNGVPLLWPYRLQFWFLPNRSSRIRYGSPQETTLAVALALSGALLWPVGADGFGAAARRVVATPETAVTDYTRWRDEGRAVYVVLDGFNSQTQEKIAGRFRVIEALGRAGVLIEDDAGNALQVSRDGQVVAYRVRAYPGEFRAALDTRISVGGRLLGDVLGAVPAGARAYFTGELELSAPVRVPPAPAGTFTRVKMEFSRLMLHSARPADLVAFSSAYVVAGSLVVRLEGQAGQPGTLAGSFHLPPVPAQAQARTVTLSGLPSLAGVLVEQGAEVLEGQPLARYVQAEGLAELDAQAEQKRAALAQARAQVEQARRAYQRQRDALSAQLAALRPELERLRFLVAKDAEPRATLDEAQARARVLESKLTDLSVSHAAQAADAQARADALALDLQHLAQRRKRTETAQVVRSPVAGRVAEVRVKDATQAGVSVEIVIISEVPEEPPHDQS</sequence>
<dbReference type="Proteomes" id="UP001597475">
    <property type="component" value="Unassembled WGS sequence"/>
</dbReference>
<feature type="transmembrane region" description="Helical" evidence="2">
    <location>
        <begin position="72"/>
        <end position="98"/>
    </location>
</feature>
<evidence type="ECO:0000256" key="2">
    <source>
        <dbReference type="SAM" id="Phobius"/>
    </source>
</evidence>
<evidence type="ECO:0000313" key="3">
    <source>
        <dbReference type="EMBL" id="MFD2610754.1"/>
    </source>
</evidence>
<feature type="coiled-coil region" evidence="1">
    <location>
        <begin position="397"/>
        <end position="435"/>
    </location>
</feature>
<dbReference type="InterPro" id="IPR007404">
    <property type="entry name" value="YdjM-like"/>
</dbReference>
<evidence type="ECO:0000256" key="1">
    <source>
        <dbReference type="SAM" id="Coils"/>
    </source>
</evidence>
<dbReference type="PANTHER" id="PTHR35531">
    <property type="entry name" value="INNER MEMBRANE PROTEIN YBCI-RELATED"/>
    <property type="match status" value="1"/>
</dbReference>
<keyword evidence="2" id="KW-0812">Transmembrane</keyword>
<keyword evidence="4" id="KW-1185">Reference proteome</keyword>
<reference evidence="4" key="1">
    <citation type="journal article" date="2019" name="Int. J. Syst. Evol. Microbiol.">
        <title>The Global Catalogue of Microorganisms (GCM) 10K type strain sequencing project: providing services to taxonomists for standard genome sequencing and annotation.</title>
        <authorList>
            <consortium name="The Broad Institute Genomics Platform"/>
            <consortium name="The Broad Institute Genome Sequencing Center for Infectious Disease"/>
            <person name="Wu L."/>
            <person name="Ma J."/>
        </authorList>
    </citation>
    <scope>NUCLEOTIDE SEQUENCE [LARGE SCALE GENOMIC DNA]</scope>
    <source>
        <strain evidence="4">KCTC 33842</strain>
    </source>
</reference>
<protein>
    <submittedName>
        <fullName evidence="3">Metal-dependent hydrolase</fullName>
    </submittedName>
</protein>
<gene>
    <name evidence="3" type="ORF">ACFSR9_15135</name>
</gene>
<keyword evidence="2" id="KW-0472">Membrane</keyword>
<keyword evidence="1" id="KW-0175">Coiled coil</keyword>
<dbReference type="Pfam" id="PF04307">
    <property type="entry name" value="YdjM"/>
    <property type="match status" value="1"/>
</dbReference>